<dbReference type="InterPro" id="IPR002023">
    <property type="entry name" value="NuoE-like"/>
</dbReference>
<keyword evidence="4 7" id="KW-0408">Iron</keyword>
<evidence type="ECO:0000313" key="8">
    <source>
        <dbReference type="EMBL" id="TCU99174.1"/>
    </source>
</evidence>
<reference evidence="8 9" key="1">
    <citation type="submission" date="2019-03" db="EMBL/GenBank/DDBJ databases">
        <title>Genomic Encyclopedia of Type Strains, Phase IV (KMG-IV): sequencing the most valuable type-strain genomes for metagenomic binning, comparative biology and taxonomic classification.</title>
        <authorList>
            <person name="Goeker M."/>
        </authorList>
    </citation>
    <scope>NUCLEOTIDE SEQUENCE [LARGE SCALE GENOMIC DNA]</scope>
    <source>
        <strain evidence="8 9">DSM 100048</strain>
    </source>
</reference>
<evidence type="ECO:0000313" key="9">
    <source>
        <dbReference type="Proteomes" id="UP000294692"/>
    </source>
</evidence>
<feature type="binding site" evidence="7">
    <location>
        <position position="147"/>
    </location>
    <ligand>
        <name>[2Fe-2S] cluster</name>
        <dbReference type="ChEBI" id="CHEBI:190135"/>
    </ligand>
</feature>
<dbReference type="GO" id="GO:0046872">
    <property type="term" value="F:metal ion binding"/>
    <property type="evidence" value="ECO:0007669"/>
    <property type="project" value="UniProtKB-KW"/>
</dbReference>
<name>A0A4R3V9L4_9BURK</name>
<dbReference type="AlphaFoldDB" id="A0A4R3V9L4"/>
<gene>
    <name evidence="8" type="ORF">EV686_104275</name>
</gene>
<proteinExistence type="inferred from homology"/>
<dbReference type="OrthoDB" id="9807941at2"/>
<dbReference type="InterPro" id="IPR041921">
    <property type="entry name" value="NuoE_N"/>
</dbReference>
<dbReference type="RefSeq" id="WP_132476779.1">
    <property type="nucleotide sequence ID" value="NZ_JBHRVM010000001.1"/>
</dbReference>
<dbReference type="CDD" id="cd03081">
    <property type="entry name" value="TRX_Fd_NuoE_FDH_gamma"/>
    <property type="match status" value="1"/>
</dbReference>
<keyword evidence="2 7" id="KW-0001">2Fe-2S</keyword>
<dbReference type="PANTHER" id="PTHR43342">
    <property type="entry name" value="NADH-QUINONE OXIDOREDUCTASE, E SUBUNIT"/>
    <property type="match status" value="1"/>
</dbReference>
<dbReference type="Gene3D" id="3.40.30.10">
    <property type="entry name" value="Glutaredoxin"/>
    <property type="match status" value="1"/>
</dbReference>
<evidence type="ECO:0000256" key="6">
    <source>
        <dbReference type="ARBA" id="ARBA00034078"/>
    </source>
</evidence>
<feature type="binding site" evidence="7">
    <location>
        <position position="111"/>
    </location>
    <ligand>
        <name>[2Fe-2S] cluster</name>
        <dbReference type="ChEBI" id="CHEBI:190135"/>
    </ligand>
</feature>
<comment type="caution">
    <text evidence="8">The sequence shown here is derived from an EMBL/GenBank/DDBJ whole genome shotgun (WGS) entry which is preliminary data.</text>
</comment>
<comment type="cofactor">
    <cofactor evidence="7">
        <name>[2Fe-2S] cluster</name>
        <dbReference type="ChEBI" id="CHEBI:190135"/>
    </cofactor>
    <text evidence="7">Binds 1 [2Fe-2S] cluster.</text>
</comment>
<accession>A0A4R3V9L4</accession>
<evidence type="ECO:0000256" key="4">
    <source>
        <dbReference type="ARBA" id="ARBA00023004"/>
    </source>
</evidence>
<evidence type="ECO:0000256" key="5">
    <source>
        <dbReference type="ARBA" id="ARBA00023014"/>
    </source>
</evidence>
<dbReference type="Gene3D" id="1.10.10.1590">
    <property type="entry name" value="NADH-quinone oxidoreductase subunit E"/>
    <property type="match status" value="1"/>
</dbReference>
<evidence type="ECO:0000256" key="3">
    <source>
        <dbReference type="ARBA" id="ARBA00022723"/>
    </source>
</evidence>
<comment type="cofactor">
    <cofactor evidence="6">
        <name>[2Fe-2S] cluster</name>
        <dbReference type="ChEBI" id="CHEBI:190135"/>
    </cofactor>
</comment>
<organism evidence="8 9">
    <name type="scientific">Paracandidimonas soli</name>
    <dbReference type="NCBI Taxonomy" id="1917182"/>
    <lineage>
        <taxon>Bacteria</taxon>
        <taxon>Pseudomonadati</taxon>
        <taxon>Pseudomonadota</taxon>
        <taxon>Betaproteobacteria</taxon>
        <taxon>Burkholderiales</taxon>
        <taxon>Alcaligenaceae</taxon>
        <taxon>Paracandidimonas</taxon>
    </lineage>
</organism>
<sequence length="186" mass="19585">MSRKASVDLASTGGARGGSLSLEEAARFGDTAIAVAAKAIAAHRNRPGALLPILHDIQDALGYVPEDCVGLIAENLQRSRAEVHGVLTFYPHFRRAPAAGAVVGVCRAEACQARGANELIRHAQARLGCGFHEAGADGEATLEPVYCLGLCAQGPAIEVNGERHVHVTPERFDAILERARYGGREA</sequence>
<dbReference type="PANTHER" id="PTHR43342:SF1">
    <property type="entry name" value="BIFURCATING [FEFE] HYDROGENASE GAMMA SUBUNIT"/>
    <property type="match status" value="1"/>
</dbReference>
<keyword evidence="5 7" id="KW-0411">Iron-sulfur</keyword>
<dbReference type="EMBL" id="SMBX01000004">
    <property type="protein sequence ID" value="TCU99174.1"/>
    <property type="molecule type" value="Genomic_DNA"/>
</dbReference>
<dbReference type="GO" id="GO:0016491">
    <property type="term" value="F:oxidoreductase activity"/>
    <property type="evidence" value="ECO:0007669"/>
    <property type="project" value="InterPro"/>
</dbReference>
<protein>
    <submittedName>
        <fullName evidence="8">Formate dehydrogenase gamma subunit</fullName>
    </submittedName>
</protein>
<feature type="binding site" evidence="7">
    <location>
        <position position="106"/>
    </location>
    <ligand>
        <name>[2Fe-2S] cluster</name>
        <dbReference type="ChEBI" id="CHEBI:190135"/>
    </ligand>
</feature>
<dbReference type="InterPro" id="IPR036249">
    <property type="entry name" value="Thioredoxin-like_sf"/>
</dbReference>
<dbReference type="SUPFAM" id="SSF52833">
    <property type="entry name" value="Thioredoxin-like"/>
    <property type="match status" value="1"/>
</dbReference>
<evidence type="ECO:0000256" key="1">
    <source>
        <dbReference type="ARBA" id="ARBA00010643"/>
    </source>
</evidence>
<dbReference type="InterPro" id="IPR028431">
    <property type="entry name" value="NADP_DH_HndA-like"/>
</dbReference>
<evidence type="ECO:0000256" key="2">
    <source>
        <dbReference type="ARBA" id="ARBA00022714"/>
    </source>
</evidence>
<evidence type="ECO:0000256" key="7">
    <source>
        <dbReference type="PIRSR" id="PIRSR000216-1"/>
    </source>
</evidence>
<feature type="binding site" evidence="7">
    <location>
        <position position="151"/>
    </location>
    <ligand>
        <name>[2Fe-2S] cluster</name>
        <dbReference type="ChEBI" id="CHEBI:190135"/>
    </ligand>
</feature>
<dbReference type="NCBIfam" id="NF004638">
    <property type="entry name" value="PRK05988.1"/>
    <property type="match status" value="1"/>
</dbReference>
<dbReference type="Proteomes" id="UP000294692">
    <property type="component" value="Unassembled WGS sequence"/>
</dbReference>
<keyword evidence="3 7" id="KW-0479">Metal-binding</keyword>
<dbReference type="PIRSF" id="PIRSF000216">
    <property type="entry name" value="NADH_DH_24kDa"/>
    <property type="match status" value="1"/>
</dbReference>
<dbReference type="Pfam" id="PF01257">
    <property type="entry name" value="2Fe-2S_thioredx"/>
    <property type="match status" value="1"/>
</dbReference>
<comment type="similarity">
    <text evidence="1">Belongs to the complex I 24 kDa subunit family.</text>
</comment>
<keyword evidence="9" id="KW-1185">Reference proteome</keyword>
<dbReference type="GO" id="GO:0051537">
    <property type="term" value="F:2 iron, 2 sulfur cluster binding"/>
    <property type="evidence" value="ECO:0007669"/>
    <property type="project" value="UniProtKB-KW"/>
</dbReference>